<dbReference type="RefSeq" id="WP_071495734.1">
    <property type="nucleotide sequence ID" value="NZ_LT629702.1"/>
</dbReference>
<accession>A0A1V2JHL2</accession>
<dbReference type="GeneID" id="57373663"/>
<dbReference type="PANTHER" id="PTHR30294:SF29">
    <property type="entry name" value="MULTIDRUG ABC TRANSPORTER PERMEASE YBHS-RELATED"/>
    <property type="match status" value="1"/>
</dbReference>
<feature type="transmembrane region" description="Helical" evidence="7">
    <location>
        <begin position="12"/>
        <end position="38"/>
    </location>
</feature>
<evidence type="ECO:0000256" key="3">
    <source>
        <dbReference type="ARBA" id="ARBA00022475"/>
    </source>
</evidence>
<evidence type="ECO:0000313" key="8">
    <source>
        <dbReference type="EMBL" id="ONH44888.1"/>
    </source>
</evidence>
<dbReference type="GO" id="GO:0015232">
    <property type="term" value="F:heme transmembrane transporter activity"/>
    <property type="evidence" value="ECO:0007669"/>
    <property type="project" value="InterPro"/>
</dbReference>
<dbReference type="Proteomes" id="UP000188559">
    <property type="component" value="Unassembled WGS sequence"/>
</dbReference>
<feature type="transmembrane region" description="Helical" evidence="7">
    <location>
        <begin position="96"/>
        <end position="118"/>
    </location>
</feature>
<dbReference type="InterPro" id="IPR003544">
    <property type="entry name" value="Cyt_c_biogenesis_CcmB"/>
</dbReference>
<dbReference type="Pfam" id="PF03379">
    <property type="entry name" value="CcmB"/>
    <property type="match status" value="1"/>
</dbReference>
<dbReference type="AlphaFoldDB" id="A0A1V2JHL2"/>
<evidence type="ECO:0000256" key="2">
    <source>
        <dbReference type="ARBA" id="ARBA00010544"/>
    </source>
</evidence>
<evidence type="ECO:0000256" key="7">
    <source>
        <dbReference type="SAM" id="Phobius"/>
    </source>
</evidence>
<comment type="subcellular location">
    <subcellularLocation>
        <location evidence="1">Cell membrane</location>
        <topology evidence="1">Multi-pass membrane protein</topology>
    </subcellularLocation>
</comment>
<feature type="transmembrane region" description="Helical" evidence="7">
    <location>
        <begin position="220"/>
        <end position="238"/>
    </location>
</feature>
<keyword evidence="4 7" id="KW-0812">Transmembrane</keyword>
<feature type="transmembrane region" description="Helical" evidence="7">
    <location>
        <begin position="161"/>
        <end position="183"/>
    </location>
</feature>
<evidence type="ECO:0000313" key="9">
    <source>
        <dbReference type="Proteomes" id="UP000188559"/>
    </source>
</evidence>
<proteinExistence type="inferred from homology"/>
<feature type="transmembrane region" description="Helical" evidence="7">
    <location>
        <begin position="189"/>
        <end position="208"/>
    </location>
</feature>
<comment type="similarity">
    <text evidence="2">Belongs to the CcmB/CycW/HelB family.</text>
</comment>
<comment type="caution">
    <text evidence="8">The sequence shown here is derived from an EMBL/GenBank/DDBJ whole genome shotgun (WGS) entry which is preliminary data.</text>
</comment>
<dbReference type="GO" id="GO:0005886">
    <property type="term" value="C:plasma membrane"/>
    <property type="evidence" value="ECO:0007669"/>
    <property type="project" value="UniProtKB-SubCell"/>
</dbReference>
<keyword evidence="9" id="KW-1185">Reference proteome</keyword>
<dbReference type="PANTHER" id="PTHR30294">
    <property type="entry name" value="MEMBRANE COMPONENT OF ABC TRANSPORTER YHHJ-RELATED"/>
    <property type="match status" value="1"/>
</dbReference>
<evidence type="ECO:0000256" key="6">
    <source>
        <dbReference type="ARBA" id="ARBA00023136"/>
    </source>
</evidence>
<keyword evidence="5 7" id="KW-1133">Transmembrane helix</keyword>
<dbReference type="GO" id="GO:0017004">
    <property type="term" value="P:cytochrome complex assembly"/>
    <property type="evidence" value="ECO:0007669"/>
    <property type="project" value="InterPro"/>
</dbReference>
<feature type="transmembrane region" description="Helical" evidence="7">
    <location>
        <begin position="130"/>
        <end position="149"/>
    </location>
</feature>
<dbReference type="InterPro" id="IPR051449">
    <property type="entry name" value="ABC-2_transporter_component"/>
</dbReference>
<evidence type="ECO:0000256" key="5">
    <source>
        <dbReference type="ARBA" id="ARBA00022989"/>
    </source>
</evidence>
<reference evidence="8 9" key="1">
    <citation type="submission" date="2016-10" db="EMBL/GenBank/DDBJ databases">
        <title>Pseudomonas lactis sp. nov. and Pseudomonas paralactis sp. nov., isolated from bovine raw milk.</title>
        <authorList>
            <person name="Von Neubeck M."/>
            <person name="Huptas C."/>
            <person name="Glueck C."/>
            <person name="Krewinkel M."/>
            <person name="Stoeckel M."/>
            <person name="Stressler T."/>
            <person name="Fischer L."/>
            <person name="Hinrichs J."/>
            <person name="Scherer S."/>
            <person name="Wenning M."/>
        </authorList>
    </citation>
    <scope>NUCLEOTIDE SEQUENCE [LARGE SCALE GENOMIC DNA]</scope>
    <source>
        <strain evidence="8 9">DSM 18862</strain>
    </source>
</reference>
<organism evidence="8 9">
    <name type="scientific">Pseudomonas azotoformans</name>
    <dbReference type="NCBI Taxonomy" id="47878"/>
    <lineage>
        <taxon>Bacteria</taxon>
        <taxon>Pseudomonadati</taxon>
        <taxon>Pseudomonadota</taxon>
        <taxon>Gammaproteobacteria</taxon>
        <taxon>Pseudomonadales</taxon>
        <taxon>Pseudomonadaceae</taxon>
        <taxon>Pseudomonas</taxon>
    </lineage>
</organism>
<gene>
    <name evidence="8" type="ORF">BLL37_16330</name>
</gene>
<sequence>MSARWPLFKREVYSYFITPVAYVFILLLLILSGVSTFYLGDFYQRNQADLAPFFDYLPWLYVVLLPALAMRMWSLERQTGSIELLMCMAISATDAVLAKFFAAWLISGLALVLTFPLVLTVNYLGEPDNGVILCGYLASWLLAGACLAIGGCMSALTKNALVAFLMAMAVCLIFTACGSAVVLDVFRGWVAVAWLDGLASLSFIAHFEGLCRGVVEPQDLLYFISQIIVWLALTVMVVELKKAV</sequence>
<dbReference type="EMBL" id="MNPV01000004">
    <property type="protein sequence ID" value="ONH44888.1"/>
    <property type="molecule type" value="Genomic_DNA"/>
</dbReference>
<protein>
    <submittedName>
        <fullName evidence="8">ABC transporter permease</fullName>
    </submittedName>
</protein>
<keyword evidence="6 7" id="KW-0472">Membrane</keyword>
<evidence type="ECO:0000256" key="4">
    <source>
        <dbReference type="ARBA" id="ARBA00022692"/>
    </source>
</evidence>
<feature type="transmembrane region" description="Helical" evidence="7">
    <location>
        <begin position="58"/>
        <end position="75"/>
    </location>
</feature>
<evidence type="ECO:0000256" key="1">
    <source>
        <dbReference type="ARBA" id="ARBA00004651"/>
    </source>
</evidence>
<keyword evidence="3" id="KW-1003">Cell membrane</keyword>
<dbReference type="OrthoDB" id="9794512at2"/>
<name>A0A1V2JHL2_PSEAZ</name>